<comment type="caution">
    <text evidence="2">The sequence shown here is derived from an EMBL/GenBank/DDBJ whole genome shotgun (WGS) entry which is preliminary data.</text>
</comment>
<feature type="transmembrane region" description="Helical" evidence="1">
    <location>
        <begin position="37"/>
        <end position="55"/>
    </location>
</feature>
<organism evidence="2 3">
    <name type="scientific">Clostridium colicanis DSM 13634</name>
    <dbReference type="NCBI Taxonomy" id="1121305"/>
    <lineage>
        <taxon>Bacteria</taxon>
        <taxon>Bacillati</taxon>
        <taxon>Bacillota</taxon>
        <taxon>Clostridia</taxon>
        <taxon>Eubacteriales</taxon>
        <taxon>Clostridiaceae</taxon>
        <taxon>Clostridium</taxon>
    </lineage>
</organism>
<dbReference type="RefSeq" id="WP_061857382.1">
    <property type="nucleotide sequence ID" value="NZ_LTBB01000002.1"/>
</dbReference>
<dbReference type="AlphaFoldDB" id="A0A151AQE3"/>
<dbReference type="Proteomes" id="UP000075374">
    <property type="component" value="Unassembled WGS sequence"/>
</dbReference>
<gene>
    <name evidence="2" type="ORF">CLCOL_04510</name>
</gene>
<dbReference type="EMBL" id="LTBB01000002">
    <property type="protein sequence ID" value="KYH29813.1"/>
    <property type="molecule type" value="Genomic_DNA"/>
</dbReference>
<feature type="transmembrane region" description="Helical" evidence="1">
    <location>
        <begin position="6"/>
        <end position="25"/>
    </location>
</feature>
<accession>A0A151AQE3</accession>
<reference evidence="2 3" key="1">
    <citation type="submission" date="2016-02" db="EMBL/GenBank/DDBJ databases">
        <title>Genome sequence of Clostridium colicanis DSM 13634.</title>
        <authorList>
            <person name="Poehlein A."/>
            <person name="Daniel R."/>
        </authorList>
    </citation>
    <scope>NUCLEOTIDE SEQUENCE [LARGE SCALE GENOMIC DNA]</scope>
    <source>
        <strain evidence="2 3">DSM 13634</strain>
    </source>
</reference>
<keyword evidence="1" id="KW-0812">Transmembrane</keyword>
<protein>
    <submittedName>
        <fullName evidence="2">Stage III sporulation protein SpoIIIAF</fullName>
    </submittedName>
</protein>
<keyword evidence="1" id="KW-0472">Membrane</keyword>
<evidence type="ECO:0000313" key="2">
    <source>
        <dbReference type="EMBL" id="KYH29813.1"/>
    </source>
</evidence>
<dbReference type="STRING" id="1121305.CLCOL_04510"/>
<dbReference type="Pfam" id="PF09581">
    <property type="entry name" value="Spore_III_AF"/>
    <property type="match status" value="1"/>
</dbReference>
<proteinExistence type="predicted"/>
<sequence>MIDALRGWVMNVCTAIFFITAVEIILPSNSMKKYTKFVLGLILITVLINPIIKIFNSDFNIDNYIDAASQYFDSRKYQENYEKYKKNSIDNTTEVFASNLESICIQKLKEKYPKDDYKVGVEVKYDDKKEEFIINEIKVGVNEGKVKKIEKVNVGNSKEVNGQETIDNKKSNSITEYLSEITSIPKEKIKVYKL</sequence>
<dbReference type="NCBIfam" id="TIGR02896">
    <property type="entry name" value="spore_III_AF"/>
    <property type="match status" value="1"/>
</dbReference>
<keyword evidence="3" id="KW-1185">Reference proteome</keyword>
<evidence type="ECO:0000313" key="3">
    <source>
        <dbReference type="Proteomes" id="UP000075374"/>
    </source>
</evidence>
<dbReference type="PATRIC" id="fig|1121305.3.peg.453"/>
<name>A0A151AQE3_9CLOT</name>
<evidence type="ECO:0000256" key="1">
    <source>
        <dbReference type="SAM" id="Phobius"/>
    </source>
</evidence>
<keyword evidence="1" id="KW-1133">Transmembrane helix</keyword>
<dbReference type="InterPro" id="IPR014245">
    <property type="entry name" value="Spore_III_AF"/>
</dbReference>